<dbReference type="SUPFAM" id="SSF46785">
    <property type="entry name" value="Winged helix' DNA-binding domain"/>
    <property type="match status" value="1"/>
</dbReference>
<dbReference type="InterPro" id="IPR036388">
    <property type="entry name" value="WH-like_DNA-bd_sf"/>
</dbReference>
<dbReference type="SMART" id="SM00346">
    <property type="entry name" value="HTH_ICLR"/>
    <property type="match status" value="1"/>
</dbReference>
<feature type="domain" description="IclR-ED" evidence="5">
    <location>
        <begin position="88"/>
        <end position="275"/>
    </location>
</feature>
<evidence type="ECO:0000313" key="6">
    <source>
        <dbReference type="EMBL" id="SDR11826.1"/>
    </source>
</evidence>
<dbReference type="InterPro" id="IPR036390">
    <property type="entry name" value="WH_DNA-bd_sf"/>
</dbReference>
<dbReference type="PROSITE" id="PS51078">
    <property type="entry name" value="ICLR_ED"/>
    <property type="match status" value="1"/>
</dbReference>
<keyword evidence="7" id="KW-1185">Reference proteome</keyword>
<dbReference type="Gene3D" id="3.30.450.40">
    <property type="match status" value="1"/>
</dbReference>
<organism evidence="6 7">
    <name type="scientific">Tsukamurella pulmonis</name>
    <dbReference type="NCBI Taxonomy" id="47312"/>
    <lineage>
        <taxon>Bacteria</taxon>
        <taxon>Bacillati</taxon>
        <taxon>Actinomycetota</taxon>
        <taxon>Actinomycetes</taxon>
        <taxon>Mycobacteriales</taxon>
        <taxon>Tsukamurellaceae</taxon>
        <taxon>Tsukamurella</taxon>
    </lineage>
</organism>
<accession>A0A1H1GG55</accession>
<dbReference type="OrthoDB" id="7274111at2"/>
<gene>
    <name evidence="6" type="ORF">SAMN04489765_3299</name>
</gene>
<dbReference type="Pfam" id="PF01614">
    <property type="entry name" value="IclR_C"/>
    <property type="match status" value="1"/>
</dbReference>
<keyword evidence="1" id="KW-0805">Transcription regulation</keyword>
<keyword evidence="2 6" id="KW-0238">DNA-binding</keyword>
<dbReference type="SUPFAM" id="SSF55781">
    <property type="entry name" value="GAF domain-like"/>
    <property type="match status" value="1"/>
</dbReference>
<evidence type="ECO:0000313" key="7">
    <source>
        <dbReference type="Proteomes" id="UP000183053"/>
    </source>
</evidence>
<feature type="domain" description="HTH iclR-type" evidence="4">
    <location>
        <begin position="27"/>
        <end position="88"/>
    </location>
</feature>
<dbReference type="InterPro" id="IPR029016">
    <property type="entry name" value="GAF-like_dom_sf"/>
</dbReference>
<dbReference type="PANTHER" id="PTHR30136">
    <property type="entry name" value="HELIX-TURN-HELIX TRANSCRIPTIONAL REGULATOR, ICLR FAMILY"/>
    <property type="match status" value="1"/>
</dbReference>
<proteinExistence type="predicted"/>
<dbReference type="PANTHER" id="PTHR30136:SF35">
    <property type="entry name" value="HTH-TYPE TRANSCRIPTIONAL REGULATOR RV1719"/>
    <property type="match status" value="1"/>
</dbReference>
<dbReference type="InterPro" id="IPR014757">
    <property type="entry name" value="Tscrpt_reg_IclR_C"/>
</dbReference>
<protein>
    <submittedName>
        <fullName evidence="6">DNA-binding transcriptional regulator, IclR family</fullName>
    </submittedName>
</protein>
<dbReference type="Proteomes" id="UP000183053">
    <property type="component" value="Unassembled WGS sequence"/>
</dbReference>
<dbReference type="GO" id="GO:0003677">
    <property type="term" value="F:DNA binding"/>
    <property type="evidence" value="ECO:0007669"/>
    <property type="project" value="UniProtKB-KW"/>
</dbReference>
<dbReference type="GO" id="GO:0003700">
    <property type="term" value="F:DNA-binding transcription factor activity"/>
    <property type="evidence" value="ECO:0007669"/>
    <property type="project" value="TreeGrafter"/>
</dbReference>
<dbReference type="Pfam" id="PF09339">
    <property type="entry name" value="HTH_IclR"/>
    <property type="match status" value="1"/>
</dbReference>
<keyword evidence="3" id="KW-0804">Transcription</keyword>
<evidence type="ECO:0000259" key="5">
    <source>
        <dbReference type="PROSITE" id="PS51078"/>
    </source>
</evidence>
<sequence>MGPHDASRGSFGLVQRFTVVKRPEYAVRAADNTLQLLLLLQAEPDGVRVQQVAEHLGMAPSSAHRLLSTLVYRGFASQDAARRYVPGPILNGRRGVAGVAGLPAPIAGPLADLAHTTGETVSLLRRGGASVEFVGSIESRQRLRVGERTGTVLPAHLTSGGKALLAAFGDAPVRRMYTGSAARRAGIQLSAPDLESLIGELAEVRAHGYALNFGLTEAGISAIGMAVPAEAGHPPTFAVAVGAPSVRADVLTDPATRAALLDTCAALSAPLSEIY</sequence>
<evidence type="ECO:0000259" key="4">
    <source>
        <dbReference type="PROSITE" id="PS51077"/>
    </source>
</evidence>
<dbReference type="PROSITE" id="PS51077">
    <property type="entry name" value="HTH_ICLR"/>
    <property type="match status" value="1"/>
</dbReference>
<dbReference type="STRING" id="47312.SAMN04489765_3299"/>
<evidence type="ECO:0000256" key="1">
    <source>
        <dbReference type="ARBA" id="ARBA00023015"/>
    </source>
</evidence>
<dbReference type="Gene3D" id="1.10.10.10">
    <property type="entry name" value="Winged helix-like DNA-binding domain superfamily/Winged helix DNA-binding domain"/>
    <property type="match status" value="1"/>
</dbReference>
<evidence type="ECO:0000256" key="2">
    <source>
        <dbReference type="ARBA" id="ARBA00023125"/>
    </source>
</evidence>
<dbReference type="EMBL" id="FNLF01000002">
    <property type="protein sequence ID" value="SDR11826.1"/>
    <property type="molecule type" value="Genomic_DNA"/>
</dbReference>
<reference evidence="7" key="1">
    <citation type="submission" date="2016-10" db="EMBL/GenBank/DDBJ databases">
        <authorList>
            <person name="Varghese N."/>
            <person name="Submissions S."/>
        </authorList>
    </citation>
    <scope>NUCLEOTIDE SEQUENCE [LARGE SCALE GENOMIC DNA]</scope>
    <source>
        <strain evidence="7">DSM 44142</strain>
    </source>
</reference>
<name>A0A1H1GG55_9ACTN</name>
<dbReference type="GO" id="GO:0045892">
    <property type="term" value="P:negative regulation of DNA-templated transcription"/>
    <property type="evidence" value="ECO:0007669"/>
    <property type="project" value="TreeGrafter"/>
</dbReference>
<evidence type="ECO:0000256" key="3">
    <source>
        <dbReference type="ARBA" id="ARBA00023163"/>
    </source>
</evidence>
<dbReference type="AlphaFoldDB" id="A0A1H1GG55"/>
<dbReference type="InterPro" id="IPR005471">
    <property type="entry name" value="Tscrpt_reg_IclR_N"/>
</dbReference>
<dbReference type="InterPro" id="IPR050707">
    <property type="entry name" value="HTH_MetabolicPath_Reg"/>
</dbReference>